<reference evidence="2 3" key="1">
    <citation type="submission" date="2015-09" db="EMBL/GenBank/DDBJ databases">
        <authorList>
            <consortium name="Swine Surveillance"/>
        </authorList>
    </citation>
    <scope>NUCLEOTIDE SEQUENCE [LARGE SCALE GENOMIC DNA]</scope>
    <source>
        <strain evidence="2 3">CECT 7688</strain>
    </source>
</reference>
<sequence length="133" mass="14864">MKTLFAGFALATVVLSSYASAQTYLCELNDPRGRNVIPPEILIEFSKDGSAKITDAFTLHYGIAPLKARFSEDNSKQMRARWRLKDVVNPRGQKATLDFSLVYKKQRNRAHVTFKALGFDNTDSGTGTCKMVK</sequence>
<dbReference type="AlphaFoldDB" id="A0A0P1FFC3"/>
<feature type="signal peptide" evidence="1">
    <location>
        <begin position="1"/>
        <end position="21"/>
    </location>
</feature>
<dbReference type="EMBL" id="CYPW01000010">
    <property type="protein sequence ID" value="CUH51985.1"/>
    <property type="molecule type" value="Genomic_DNA"/>
</dbReference>
<evidence type="ECO:0008006" key="4">
    <source>
        <dbReference type="Google" id="ProtNLM"/>
    </source>
</evidence>
<evidence type="ECO:0000313" key="3">
    <source>
        <dbReference type="Proteomes" id="UP000054823"/>
    </source>
</evidence>
<dbReference type="OrthoDB" id="7862452at2"/>
<accession>A0A0P1FFC3</accession>
<keyword evidence="3" id="KW-1185">Reference proteome</keyword>
<evidence type="ECO:0000313" key="2">
    <source>
        <dbReference type="EMBL" id="CUH51985.1"/>
    </source>
</evidence>
<feature type="chain" id="PRO_5006062542" description="Secreted protein" evidence="1">
    <location>
        <begin position="22"/>
        <end position="133"/>
    </location>
</feature>
<name>A0A0P1FFC3_9RHOB</name>
<dbReference type="Proteomes" id="UP000054823">
    <property type="component" value="Unassembled WGS sequence"/>
</dbReference>
<proteinExistence type="predicted"/>
<dbReference type="STRING" id="321267.SHM7688_01425"/>
<keyword evidence="1" id="KW-0732">Signal</keyword>
<gene>
    <name evidence="2" type="ORF">SHM7688_01425</name>
</gene>
<organism evidence="2 3">
    <name type="scientific">Shimia marina</name>
    <dbReference type="NCBI Taxonomy" id="321267"/>
    <lineage>
        <taxon>Bacteria</taxon>
        <taxon>Pseudomonadati</taxon>
        <taxon>Pseudomonadota</taxon>
        <taxon>Alphaproteobacteria</taxon>
        <taxon>Rhodobacterales</taxon>
        <taxon>Roseobacteraceae</taxon>
    </lineage>
</organism>
<protein>
    <recommendedName>
        <fullName evidence="4">Secreted protein</fullName>
    </recommendedName>
</protein>
<dbReference type="RefSeq" id="WP_058239223.1">
    <property type="nucleotide sequence ID" value="NZ_CYPW01000010.1"/>
</dbReference>
<evidence type="ECO:0000256" key="1">
    <source>
        <dbReference type="SAM" id="SignalP"/>
    </source>
</evidence>